<dbReference type="PANTHER" id="PTHR42756:SF1">
    <property type="entry name" value="TRANSCRIPTIONAL REPRESSOR OF EMRAB OPERON"/>
    <property type="match status" value="1"/>
</dbReference>
<dbReference type="SMART" id="SM00347">
    <property type="entry name" value="HTH_MARR"/>
    <property type="match status" value="1"/>
</dbReference>
<dbReference type="Proteomes" id="UP001060336">
    <property type="component" value="Chromosome"/>
</dbReference>
<dbReference type="RefSeq" id="WP_257767459.1">
    <property type="nucleotide sequence ID" value="NZ_CP102480.1"/>
</dbReference>
<accession>A0A9J7AP63</accession>
<organism evidence="5 6">
    <name type="scientific">Nisaea acidiphila</name>
    <dbReference type="NCBI Taxonomy" id="1862145"/>
    <lineage>
        <taxon>Bacteria</taxon>
        <taxon>Pseudomonadati</taxon>
        <taxon>Pseudomonadota</taxon>
        <taxon>Alphaproteobacteria</taxon>
        <taxon>Rhodospirillales</taxon>
        <taxon>Thalassobaculaceae</taxon>
        <taxon>Nisaea</taxon>
    </lineage>
</organism>
<evidence type="ECO:0000313" key="6">
    <source>
        <dbReference type="Proteomes" id="UP001060336"/>
    </source>
</evidence>
<protein>
    <submittedName>
        <fullName evidence="5">MarR family transcriptional regulator</fullName>
    </submittedName>
</protein>
<dbReference type="InterPro" id="IPR036388">
    <property type="entry name" value="WH-like_DNA-bd_sf"/>
</dbReference>
<dbReference type="PANTHER" id="PTHR42756">
    <property type="entry name" value="TRANSCRIPTIONAL REGULATOR, MARR"/>
    <property type="match status" value="1"/>
</dbReference>
<evidence type="ECO:0000256" key="3">
    <source>
        <dbReference type="ARBA" id="ARBA00023163"/>
    </source>
</evidence>
<evidence type="ECO:0000256" key="1">
    <source>
        <dbReference type="ARBA" id="ARBA00023015"/>
    </source>
</evidence>
<dbReference type="InterPro" id="IPR000835">
    <property type="entry name" value="HTH_MarR-typ"/>
</dbReference>
<dbReference type="GO" id="GO:0003677">
    <property type="term" value="F:DNA binding"/>
    <property type="evidence" value="ECO:0007669"/>
    <property type="project" value="UniProtKB-KW"/>
</dbReference>
<dbReference type="InterPro" id="IPR036390">
    <property type="entry name" value="WH_DNA-bd_sf"/>
</dbReference>
<dbReference type="EMBL" id="CP102480">
    <property type="protein sequence ID" value="UUX48958.1"/>
    <property type="molecule type" value="Genomic_DNA"/>
</dbReference>
<keyword evidence="6" id="KW-1185">Reference proteome</keyword>
<sequence>MSALKTVLVPPADEEVSDSALERFLGYRMKRAFNVVQADLAETLKPFDLRMTSYTALVLIMENPGLNQSQLAAVMDIERPNLVVIVDELERRDLIVRDRLETDRRTYALSVTLAGRRLCETAMKAVEGHEARLLGRLSPEMRDTVAEAMILIRAGEAR</sequence>
<keyword evidence="2" id="KW-0238">DNA-binding</keyword>
<keyword evidence="1" id="KW-0805">Transcription regulation</keyword>
<dbReference type="AlphaFoldDB" id="A0A9J7AP63"/>
<dbReference type="Pfam" id="PF01047">
    <property type="entry name" value="MarR"/>
    <property type="match status" value="1"/>
</dbReference>
<evidence type="ECO:0000256" key="2">
    <source>
        <dbReference type="ARBA" id="ARBA00023125"/>
    </source>
</evidence>
<evidence type="ECO:0000313" key="5">
    <source>
        <dbReference type="EMBL" id="UUX48958.1"/>
    </source>
</evidence>
<feature type="domain" description="HTH marR-type" evidence="4">
    <location>
        <begin position="22"/>
        <end position="154"/>
    </location>
</feature>
<dbReference type="Gene3D" id="1.10.10.10">
    <property type="entry name" value="Winged helix-like DNA-binding domain superfamily/Winged helix DNA-binding domain"/>
    <property type="match status" value="1"/>
</dbReference>
<evidence type="ECO:0000259" key="4">
    <source>
        <dbReference type="PROSITE" id="PS50995"/>
    </source>
</evidence>
<name>A0A9J7AP63_9PROT</name>
<dbReference type="KEGG" id="naci:NUH88_16330"/>
<dbReference type="GO" id="GO:0003700">
    <property type="term" value="F:DNA-binding transcription factor activity"/>
    <property type="evidence" value="ECO:0007669"/>
    <property type="project" value="InterPro"/>
</dbReference>
<keyword evidence="3" id="KW-0804">Transcription</keyword>
<gene>
    <name evidence="5" type="ORF">NUH88_16330</name>
</gene>
<dbReference type="PROSITE" id="PS50995">
    <property type="entry name" value="HTH_MARR_2"/>
    <property type="match status" value="1"/>
</dbReference>
<proteinExistence type="predicted"/>
<reference evidence="5" key="1">
    <citation type="submission" date="2022-08" db="EMBL/GenBank/DDBJ databases">
        <title>Nisaea acidiphila sp. nov., isolated from a marine algal debris and emended description of the genus Nisaea Urios et al. 2008.</title>
        <authorList>
            <person name="Kwon K."/>
        </authorList>
    </citation>
    <scope>NUCLEOTIDE SEQUENCE</scope>
    <source>
        <strain evidence="5">MEBiC11861</strain>
    </source>
</reference>
<dbReference type="SUPFAM" id="SSF46785">
    <property type="entry name" value="Winged helix' DNA-binding domain"/>
    <property type="match status" value="1"/>
</dbReference>
<dbReference type="PRINTS" id="PR00598">
    <property type="entry name" value="HTHMARR"/>
</dbReference>